<name>G8R651_OWEHD</name>
<dbReference type="InterPro" id="IPR046346">
    <property type="entry name" value="Aminoacid_DH-like_N_sf"/>
</dbReference>
<dbReference type="SUPFAM" id="SSF53223">
    <property type="entry name" value="Aminoacid dehydrogenase-like, N-terminal domain"/>
    <property type="match status" value="1"/>
</dbReference>
<dbReference type="EMBL" id="CP003156">
    <property type="protein sequence ID" value="AEV32241.1"/>
    <property type="molecule type" value="Genomic_DNA"/>
</dbReference>
<evidence type="ECO:0000256" key="3">
    <source>
        <dbReference type="ARBA" id="ARBA00023141"/>
    </source>
</evidence>
<feature type="domain" description="Shikimate dehydrogenase substrate binding N-terminal" evidence="4">
    <location>
        <begin position="5"/>
        <end position="87"/>
    </location>
</feature>
<dbReference type="GO" id="GO:0005829">
    <property type="term" value="C:cytosol"/>
    <property type="evidence" value="ECO:0007669"/>
    <property type="project" value="TreeGrafter"/>
</dbReference>
<gene>
    <name evidence="5" type="ordered locus">Oweho_1236</name>
</gene>
<dbReference type="KEGG" id="oho:Oweho_1236"/>
<dbReference type="eggNOG" id="COG0169">
    <property type="taxonomic scope" value="Bacteria"/>
</dbReference>
<dbReference type="PATRIC" id="fig|926562.3.peg.1250"/>
<accession>G8R651</accession>
<dbReference type="RefSeq" id="WP_014201601.1">
    <property type="nucleotide sequence ID" value="NC_016599.1"/>
</dbReference>
<dbReference type="CDD" id="cd01065">
    <property type="entry name" value="NAD_bind_Shikimate_DH"/>
    <property type="match status" value="1"/>
</dbReference>
<dbReference type="InterPro" id="IPR013708">
    <property type="entry name" value="Shikimate_DH-bd_N"/>
</dbReference>
<dbReference type="PANTHER" id="PTHR21089:SF1">
    <property type="entry name" value="BIFUNCTIONAL 3-DEHYDROQUINATE DEHYDRATASE_SHIKIMATE DEHYDROGENASE, CHLOROPLASTIC"/>
    <property type="match status" value="1"/>
</dbReference>
<dbReference type="GO" id="GO:0009073">
    <property type="term" value="P:aromatic amino acid family biosynthetic process"/>
    <property type="evidence" value="ECO:0007669"/>
    <property type="project" value="UniProtKB-KW"/>
</dbReference>
<dbReference type="Proteomes" id="UP000005631">
    <property type="component" value="Chromosome"/>
</dbReference>
<dbReference type="SUPFAM" id="SSF51735">
    <property type="entry name" value="NAD(P)-binding Rossmann-fold domains"/>
    <property type="match status" value="1"/>
</dbReference>
<keyword evidence="6" id="KW-1185">Reference proteome</keyword>
<dbReference type="InterPro" id="IPR036291">
    <property type="entry name" value="NAD(P)-bd_dom_sf"/>
</dbReference>
<dbReference type="PANTHER" id="PTHR21089">
    <property type="entry name" value="SHIKIMATE DEHYDROGENASE"/>
    <property type="match status" value="1"/>
</dbReference>
<evidence type="ECO:0000259" key="4">
    <source>
        <dbReference type="Pfam" id="PF08501"/>
    </source>
</evidence>
<proteinExistence type="predicted"/>
<dbReference type="GO" id="GO:0019632">
    <property type="term" value="P:shikimate metabolic process"/>
    <property type="evidence" value="ECO:0007669"/>
    <property type="project" value="TreeGrafter"/>
</dbReference>
<dbReference type="OrthoDB" id="9792692at2"/>
<dbReference type="STRING" id="926562.Oweho_1236"/>
<dbReference type="Pfam" id="PF08501">
    <property type="entry name" value="Shikimate_dh_N"/>
    <property type="match status" value="1"/>
</dbReference>
<keyword evidence="2" id="KW-0560">Oxidoreductase</keyword>
<evidence type="ECO:0000313" key="5">
    <source>
        <dbReference type="EMBL" id="AEV32241.1"/>
    </source>
</evidence>
<sequence length="241" mass="26999">MQLGLLGEKLDYSFSETYFKEKFAELNLANHSYQNFEIPSIEDFPALLKKNPQLHGLNVTIPYKEEVLHYLDEISPEAEKIGAVNTILIKNRKLIGYNTDTYGFEHSLVPMLNLSHTKALILGTGGASKAISYTLNKLGIENIKVSRSPSKNQCSYKQAATLLETHLLVVNSTPLGTYPNTEEIPPLALDKVSENHLFYDLIYNPMKSALLVAAEGHGAQIKNGHEMLILQAEKAWQIWND</sequence>
<keyword evidence="3" id="KW-0057">Aromatic amino acid biosynthesis</keyword>
<dbReference type="GO" id="GO:0009423">
    <property type="term" value="P:chorismate biosynthetic process"/>
    <property type="evidence" value="ECO:0007669"/>
    <property type="project" value="TreeGrafter"/>
</dbReference>
<dbReference type="AlphaFoldDB" id="G8R651"/>
<dbReference type="InterPro" id="IPR022893">
    <property type="entry name" value="Shikimate_DH_fam"/>
</dbReference>
<comment type="pathway">
    <text evidence="1">Metabolic intermediate biosynthesis; chorismate biosynthesis; chorismate from D-erythrose 4-phosphate and phosphoenolpyruvate: step 4/7.</text>
</comment>
<dbReference type="GO" id="GO:0004764">
    <property type="term" value="F:shikimate 3-dehydrogenase (NADP+) activity"/>
    <property type="evidence" value="ECO:0007669"/>
    <property type="project" value="InterPro"/>
</dbReference>
<evidence type="ECO:0000313" key="6">
    <source>
        <dbReference type="Proteomes" id="UP000005631"/>
    </source>
</evidence>
<dbReference type="HOGENOM" id="CLU_044063_4_1_10"/>
<dbReference type="Gene3D" id="3.40.50.10860">
    <property type="entry name" value="Leucine Dehydrogenase, chain A, domain 1"/>
    <property type="match status" value="1"/>
</dbReference>
<dbReference type="GO" id="GO:0050661">
    <property type="term" value="F:NADP binding"/>
    <property type="evidence" value="ECO:0007669"/>
    <property type="project" value="TreeGrafter"/>
</dbReference>
<evidence type="ECO:0000256" key="2">
    <source>
        <dbReference type="ARBA" id="ARBA00023002"/>
    </source>
</evidence>
<organism evidence="5 6">
    <name type="scientific">Owenweeksia hongkongensis (strain DSM 17368 / CIP 108786 / JCM 12287 / NRRL B-23963 / UST20020801)</name>
    <dbReference type="NCBI Taxonomy" id="926562"/>
    <lineage>
        <taxon>Bacteria</taxon>
        <taxon>Pseudomonadati</taxon>
        <taxon>Bacteroidota</taxon>
        <taxon>Flavobacteriia</taxon>
        <taxon>Flavobacteriales</taxon>
        <taxon>Owenweeksiaceae</taxon>
        <taxon>Owenweeksia</taxon>
    </lineage>
</organism>
<keyword evidence="3" id="KW-0028">Amino-acid biosynthesis</keyword>
<protein>
    <submittedName>
        <fullName evidence="5">Shikimate 5-dehydrogenase</fullName>
    </submittedName>
</protein>
<dbReference type="Gene3D" id="3.40.50.720">
    <property type="entry name" value="NAD(P)-binding Rossmann-like Domain"/>
    <property type="match status" value="1"/>
</dbReference>
<evidence type="ECO:0000256" key="1">
    <source>
        <dbReference type="ARBA" id="ARBA00004871"/>
    </source>
</evidence>
<reference evidence="5 6" key="1">
    <citation type="journal article" date="2012" name="Stand. Genomic Sci.">
        <title>Genome sequence of the orange-pigmented seawater bacterium Owenweeksia hongkongensis type strain (UST20020801(T)).</title>
        <authorList>
            <person name="Riedel T."/>
            <person name="Held B."/>
            <person name="Nolan M."/>
            <person name="Lucas S."/>
            <person name="Lapidus A."/>
            <person name="Tice H."/>
            <person name="Del Rio T.G."/>
            <person name="Cheng J.F."/>
            <person name="Han C."/>
            <person name="Tapia R."/>
            <person name="Goodwin L.A."/>
            <person name="Pitluck S."/>
            <person name="Liolios K."/>
            <person name="Mavromatis K."/>
            <person name="Pagani I."/>
            <person name="Ivanova N."/>
            <person name="Mikhailova N."/>
            <person name="Pati A."/>
            <person name="Chen A."/>
            <person name="Palaniappan K."/>
            <person name="Rohde M."/>
            <person name="Tindall B.J."/>
            <person name="Detter J.C."/>
            <person name="Goker M."/>
            <person name="Woyke T."/>
            <person name="Bristow J."/>
            <person name="Eisen J.A."/>
            <person name="Markowitz V."/>
            <person name="Hugenholtz P."/>
            <person name="Klenk H.P."/>
            <person name="Kyrpides N.C."/>
        </authorList>
    </citation>
    <scope>NUCLEOTIDE SEQUENCE</scope>
    <source>
        <strain evidence="6">DSM 17368 / JCM 12287 / NRRL B-23963</strain>
    </source>
</reference>